<feature type="region of interest" description="Disordered" evidence="1">
    <location>
        <begin position="433"/>
        <end position="461"/>
    </location>
</feature>
<feature type="region of interest" description="Disordered" evidence="1">
    <location>
        <begin position="386"/>
        <end position="409"/>
    </location>
</feature>
<dbReference type="InParanoid" id="F4RMW9"/>
<feature type="domain" description="OTU" evidence="2">
    <location>
        <begin position="492"/>
        <end position="632"/>
    </location>
</feature>
<dbReference type="Gene3D" id="3.90.70.80">
    <property type="match status" value="1"/>
</dbReference>
<accession>F4RMW9</accession>
<dbReference type="CDD" id="cd22744">
    <property type="entry name" value="OTU"/>
    <property type="match status" value="1"/>
</dbReference>
<feature type="compositionally biased region" description="Basic and acidic residues" evidence="1">
    <location>
        <begin position="386"/>
        <end position="399"/>
    </location>
</feature>
<dbReference type="InterPro" id="IPR003323">
    <property type="entry name" value="OTU_dom"/>
</dbReference>
<name>F4RMW9_MELLP</name>
<protein>
    <recommendedName>
        <fullName evidence="2">OTU domain-containing protein</fullName>
    </recommendedName>
</protein>
<dbReference type="EMBL" id="GL883109">
    <property type="protein sequence ID" value="EGG06311.1"/>
    <property type="molecule type" value="Genomic_DNA"/>
</dbReference>
<proteinExistence type="predicted"/>
<dbReference type="AlphaFoldDB" id="F4RMW9"/>
<dbReference type="PROSITE" id="PS50802">
    <property type="entry name" value="OTU"/>
    <property type="match status" value="1"/>
</dbReference>
<dbReference type="GeneID" id="18934481"/>
<evidence type="ECO:0000256" key="1">
    <source>
        <dbReference type="SAM" id="MobiDB-lite"/>
    </source>
</evidence>
<gene>
    <name evidence="3" type="ORF">MELLADRAFT_87340</name>
</gene>
<feature type="compositionally biased region" description="Low complexity" evidence="1">
    <location>
        <begin position="198"/>
        <end position="214"/>
    </location>
</feature>
<dbReference type="OrthoDB" id="167809at2759"/>
<feature type="region of interest" description="Disordered" evidence="1">
    <location>
        <begin position="197"/>
        <end position="244"/>
    </location>
</feature>
<evidence type="ECO:0000313" key="4">
    <source>
        <dbReference type="Proteomes" id="UP000001072"/>
    </source>
</evidence>
<organism evidence="4">
    <name type="scientific">Melampsora larici-populina (strain 98AG31 / pathotype 3-4-7)</name>
    <name type="common">Poplar leaf rust fungus</name>
    <dbReference type="NCBI Taxonomy" id="747676"/>
    <lineage>
        <taxon>Eukaryota</taxon>
        <taxon>Fungi</taxon>
        <taxon>Dikarya</taxon>
        <taxon>Basidiomycota</taxon>
        <taxon>Pucciniomycotina</taxon>
        <taxon>Pucciniomycetes</taxon>
        <taxon>Pucciniales</taxon>
        <taxon>Melampsoraceae</taxon>
        <taxon>Melampsora</taxon>
    </lineage>
</organism>
<dbReference type="Proteomes" id="UP000001072">
    <property type="component" value="Unassembled WGS sequence"/>
</dbReference>
<keyword evidence="4" id="KW-1185">Reference proteome</keyword>
<dbReference type="HOGENOM" id="CLU_458603_0_0_1"/>
<feature type="compositionally biased region" description="Polar residues" evidence="1">
    <location>
        <begin position="433"/>
        <end position="443"/>
    </location>
</feature>
<dbReference type="VEuPathDB" id="FungiDB:MELLADRAFT_87340"/>
<feature type="compositionally biased region" description="Acidic residues" evidence="1">
    <location>
        <begin position="400"/>
        <end position="409"/>
    </location>
</feature>
<evidence type="ECO:0000313" key="3">
    <source>
        <dbReference type="EMBL" id="EGG06311.1"/>
    </source>
</evidence>
<reference evidence="4" key="1">
    <citation type="journal article" date="2011" name="Proc. Natl. Acad. Sci. U.S.A.">
        <title>Obligate biotrophy features unraveled by the genomic analysis of rust fungi.</title>
        <authorList>
            <person name="Duplessis S."/>
            <person name="Cuomo C.A."/>
            <person name="Lin Y.-C."/>
            <person name="Aerts A."/>
            <person name="Tisserant E."/>
            <person name="Veneault-Fourrey C."/>
            <person name="Joly D.L."/>
            <person name="Hacquard S."/>
            <person name="Amselem J."/>
            <person name="Cantarel B.L."/>
            <person name="Chiu R."/>
            <person name="Coutinho P.M."/>
            <person name="Feau N."/>
            <person name="Field M."/>
            <person name="Frey P."/>
            <person name="Gelhaye E."/>
            <person name="Goldberg J."/>
            <person name="Grabherr M.G."/>
            <person name="Kodira C.D."/>
            <person name="Kohler A."/>
            <person name="Kuees U."/>
            <person name="Lindquist E.A."/>
            <person name="Lucas S.M."/>
            <person name="Mago R."/>
            <person name="Mauceli E."/>
            <person name="Morin E."/>
            <person name="Murat C."/>
            <person name="Pangilinan J.L."/>
            <person name="Park R."/>
            <person name="Pearson M."/>
            <person name="Quesneville H."/>
            <person name="Rouhier N."/>
            <person name="Sakthikumar S."/>
            <person name="Salamov A.A."/>
            <person name="Schmutz J."/>
            <person name="Selles B."/>
            <person name="Shapiro H."/>
            <person name="Tanguay P."/>
            <person name="Tuskan G.A."/>
            <person name="Henrissat B."/>
            <person name="Van de Peer Y."/>
            <person name="Rouze P."/>
            <person name="Ellis J.G."/>
            <person name="Dodds P.N."/>
            <person name="Schein J.E."/>
            <person name="Zhong S."/>
            <person name="Hamelin R.C."/>
            <person name="Grigoriev I.V."/>
            <person name="Szabo L.J."/>
            <person name="Martin F."/>
        </authorList>
    </citation>
    <scope>NUCLEOTIDE SEQUENCE [LARGE SCALE GENOMIC DNA]</scope>
    <source>
        <strain evidence="4">98AG31 / pathotype 3-4-7</strain>
    </source>
</reference>
<dbReference type="RefSeq" id="XP_007410549.1">
    <property type="nucleotide sequence ID" value="XM_007410487.1"/>
</dbReference>
<evidence type="ECO:0000259" key="2">
    <source>
        <dbReference type="PROSITE" id="PS50802"/>
    </source>
</evidence>
<dbReference type="KEGG" id="mlr:MELLADRAFT_87340"/>
<sequence length="660" mass="72415">MQTMLKEHAAANGYKIIIRSSEKKLSETISIRYKCQRSGLKPSNSSCSRKTDCPFAFTTSQVLAPNVPSHLQALVSNENTPPVGSWIIKIKNPTHNHEPIGSPPMSDSYIEPLTVIKQRSSVISHQLSQLSNTCRTAAIAEIEAVIVKYQSLGPSPIKSSALEAAKDLHIGSPIQLLTLQTTTDPILGCSNLVSANLTNPTTPVTTSPVEKSSTLPTAPRPRLSSTVAHPLDPAPVSTTHPDQPEVVRYNNVSDRSITPSLPAHTQSTEKDLPLALKKPRKRVKKPAQTYLPPQTQALTLVCTLEPAAVASPIPAHEPQDAEATLLISPTLDPLVDYESEPAADSDCLVNATAYTSHIALPSPELFPIIHTANEELVIYLHNTTENTKHPEQDSSIADHDEGDESIADHDEGDESFQLESLLPIAVGLSQKVENTPLSKTGHVSSMEMKKKRKIPLQDQGKANIRRSTRHNKTDTTSISGPCRSARTCVTKKVFSNPRADGHCGYRAIAISLGRSEDDWHLVREELIAELEAKAAFYENHFHARKRGDGGIVEHISVIRTQRNDVLDTPLLWLNSAQMLYLIATTYQRLFCVYGPGNQTFSALPLDVPVNDNPPIFLCYNQKGLHFLSLSLLLSPTLPIPKPWEEWYQLAQPQALGWANN</sequence>